<feature type="region of interest" description="Disordered" evidence="1">
    <location>
        <begin position="171"/>
        <end position="194"/>
    </location>
</feature>
<dbReference type="EMBL" id="JBHSOD010000016">
    <property type="protein sequence ID" value="MFC5886362.1"/>
    <property type="molecule type" value="Genomic_DNA"/>
</dbReference>
<dbReference type="Proteomes" id="UP001596067">
    <property type="component" value="Unassembled WGS sequence"/>
</dbReference>
<feature type="region of interest" description="Disordered" evidence="1">
    <location>
        <begin position="1"/>
        <end position="65"/>
    </location>
</feature>
<comment type="caution">
    <text evidence="2">The sequence shown here is derived from an EMBL/GenBank/DDBJ whole genome shotgun (WGS) entry which is preliminary data.</text>
</comment>
<organism evidence="2 3">
    <name type="scientific">Kitasatospora aburaviensis</name>
    <dbReference type="NCBI Taxonomy" id="67265"/>
    <lineage>
        <taxon>Bacteria</taxon>
        <taxon>Bacillati</taxon>
        <taxon>Actinomycetota</taxon>
        <taxon>Actinomycetes</taxon>
        <taxon>Kitasatosporales</taxon>
        <taxon>Streptomycetaceae</taxon>
        <taxon>Kitasatospora</taxon>
    </lineage>
</organism>
<dbReference type="RefSeq" id="WP_313761863.1">
    <property type="nucleotide sequence ID" value="NZ_BAAAVH010000101.1"/>
</dbReference>
<keyword evidence="3" id="KW-1185">Reference proteome</keyword>
<protein>
    <submittedName>
        <fullName evidence="2">Uncharacterized protein</fullName>
    </submittedName>
</protein>
<evidence type="ECO:0000313" key="2">
    <source>
        <dbReference type="EMBL" id="MFC5886362.1"/>
    </source>
</evidence>
<evidence type="ECO:0000313" key="3">
    <source>
        <dbReference type="Proteomes" id="UP001596067"/>
    </source>
</evidence>
<accession>A0ABW1EXE6</accession>
<evidence type="ECO:0000256" key="1">
    <source>
        <dbReference type="SAM" id="MobiDB-lite"/>
    </source>
</evidence>
<reference evidence="3" key="1">
    <citation type="journal article" date="2019" name="Int. J. Syst. Evol. Microbiol.">
        <title>The Global Catalogue of Microorganisms (GCM) 10K type strain sequencing project: providing services to taxonomists for standard genome sequencing and annotation.</title>
        <authorList>
            <consortium name="The Broad Institute Genomics Platform"/>
            <consortium name="The Broad Institute Genome Sequencing Center for Infectious Disease"/>
            <person name="Wu L."/>
            <person name="Ma J."/>
        </authorList>
    </citation>
    <scope>NUCLEOTIDE SEQUENCE [LARGE SCALE GENOMIC DNA]</scope>
    <source>
        <strain evidence="3">CGMCC 4.1469</strain>
    </source>
</reference>
<name>A0ABW1EXE6_9ACTN</name>
<gene>
    <name evidence="2" type="ORF">ACFP0N_15455</name>
</gene>
<feature type="compositionally biased region" description="Basic and acidic residues" evidence="1">
    <location>
        <begin position="47"/>
        <end position="65"/>
    </location>
</feature>
<proteinExistence type="predicted"/>
<sequence>MPAFDDPDPDLDPGPDLDLDLDLARGSGLDGPDGPDDRGLGGRLTHSGHDAPADHHRDRGDHFDRADHLDPARLVEDEDFTDAPARVDYADLGELADFDAFLRLSAELTGFDEAELRATGMAHEHHRTVLARRVRDEHGLIHLWYVGAWPGEEPSSARAYDQGLMWRTFHGSPPGTAAPGYGSWAESPREGGDR</sequence>
<feature type="compositionally biased region" description="Acidic residues" evidence="1">
    <location>
        <begin position="1"/>
        <end position="21"/>
    </location>
</feature>